<evidence type="ECO:0000256" key="2">
    <source>
        <dbReference type="ARBA" id="ARBA00022737"/>
    </source>
</evidence>
<protein>
    <recommendedName>
        <fullName evidence="5">Disease resistance R13L4/SHOC-2-like LRR domain-containing protein</fullName>
    </recommendedName>
</protein>
<dbReference type="PRINTS" id="PR00019">
    <property type="entry name" value="LEURICHRPT"/>
</dbReference>
<feature type="chain" id="PRO_5003960047" description="Disease resistance R13L4/SHOC-2-like LRR domain-containing protein" evidence="4">
    <location>
        <begin position="29"/>
        <end position="249"/>
    </location>
</feature>
<dbReference type="Gene3D" id="3.80.10.10">
    <property type="entry name" value="Ribonuclease Inhibitor"/>
    <property type="match status" value="1"/>
</dbReference>
<dbReference type="PANTHER" id="PTHR48051">
    <property type="match status" value="1"/>
</dbReference>
<dbReference type="SUPFAM" id="SSF52058">
    <property type="entry name" value="L domain-like"/>
    <property type="match status" value="1"/>
</dbReference>
<feature type="domain" description="Disease resistance R13L4/SHOC-2-like LRR" evidence="5">
    <location>
        <begin position="82"/>
        <end position="165"/>
    </location>
</feature>
<evidence type="ECO:0000313" key="7">
    <source>
        <dbReference type="Proteomes" id="UP000011082"/>
    </source>
</evidence>
<keyword evidence="1" id="KW-0433">Leucine-rich repeat</keyword>
<keyword evidence="7" id="KW-1185">Reference proteome</keyword>
<evidence type="ECO:0000256" key="3">
    <source>
        <dbReference type="SAM" id="MobiDB-lite"/>
    </source>
</evidence>
<dbReference type="AlphaFoldDB" id="L2GJV6"/>
<dbReference type="GO" id="GO:0005737">
    <property type="term" value="C:cytoplasm"/>
    <property type="evidence" value="ECO:0007669"/>
    <property type="project" value="TreeGrafter"/>
</dbReference>
<dbReference type="InParanoid" id="L2GJV6"/>
<keyword evidence="4" id="KW-0732">Signal</keyword>
<evidence type="ECO:0000256" key="1">
    <source>
        <dbReference type="ARBA" id="ARBA00022614"/>
    </source>
</evidence>
<organism evidence="6 7">
    <name type="scientific">Vittaforma corneae (strain ATCC 50505)</name>
    <name type="common">Microsporidian parasite</name>
    <name type="synonym">Nosema corneum</name>
    <dbReference type="NCBI Taxonomy" id="993615"/>
    <lineage>
        <taxon>Eukaryota</taxon>
        <taxon>Fungi</taxon>
        <taxon>Fungi incertae sedis</taxon>
        <taxon>Microsporidia</taxon>
        <taxon>Nosematidae</taxon>
        <taxon>Vittaforma</taxon>
    </lineage>
</organism>
<dbReference type="InterPro" id="IPR032675">
    <property type="entry name" value="LRR_dom_sf"/>
</dbReference>
<dbReference type="InterPro" id="IPR003591">
    <property type="entry name" value="Leu-rich_rpt_typical-subtyp"/>
</dbReference>
<dbReference type="STRING" id="993615.L2GJV6"/>
<proteinExistence type="predicted"/>
<evidence type="ECO:0000313" key="6">
    <source>
        <dbReference type="EMBL" id="ELA40800.1"/>
    </source>
</evidence>
<dbReference type="HOGENOM" id="CLU_000288_18_15_1"/>
<dbReference type="InterPro" id="IPR050216">
    <property type="entry name" value="LRR_domain-containing"/>
</dbReference>
<accession>L2GJV6</accession>
<dbReference type="Pfam" id="PF23598">
    <property type="entry name" value="LRR_14"/>
    <property type="match status" value="1"/>
</dbReference>
<name>L2GJV6_VITCO</name>
<dbReference type="SMART" id="SM00369">
    <property type="entry name" value="LRR_TYP"/>
    <property type="match status" value="5"/>
</dbReference>
<dbReference type="EMBL" id="JH370214">
    <property type="protein sequence ID" value="ELA40800.1"/>
    <property type="molecule type" value="Genomic_DNA"/>
</dbReference>
<gene>
    <name evidence="6" type="ORF">VICG_02163</name>
</gene>
<dbReference type="Pfam" id="PF00560">
    <property type="entry name" value="LRR_1"/>
    <property type="match status" value="1"/>
</dbReference>
<dbReference type="PROSITE" id="PS51450">
    <property type="entry name" value="LRR"/>
    <property type="match status" value="3"/>
</dbReference>
<dbReference type="InterPro" id="IPR055414">
    <property type="entry name" value="LRR_R13L4/SHOC2-like"/>
</dbReference>
<sequence length="249" mass="27927">MNIIRTKKAYKVICGLVVLIGATLQSSGNVTNPESVQDPKPLEGSGAGGQTVRSLHYSFEKHSEGETDISIPFQGITSIDCNIKRFVKLESLSLGGNKLKTLPPEIGELRNLRELNLRNNEFEIFPNIIGELRNLQYLFFDGNEFELLPSEIGKLENLQELHLNSNKLKSLPPEIGKLENLKILDLSCNKLSTLPNTIRELPDSLQLLDLRGNSILEVGEKVKTLGRGELREIFRGRVVFDRDALRRPQ</sequence>
<evidence type="ECO:0000256" key="4">
    <source>
        <dbReference type="SAM" id="SignalP"/>
    </source>
</evidence>
<feature type="region of interest" description="Disordered" evidence="3">
    <location>
        <begin position="29"/>
        <end position="50"/>
    </location>
</feature>
<dbReference type="OrthoDB" id="1394818at2759"/>
<evidence type="ECO:0000259" key="5">
    <source>
        <dbReference type="Pfam" id="PF23598"/>
    </source>
</evidence>
<dbReference type="Proteomes" id="UP000011082">
    <property type="component" value="Unassembled WGS sequence"/>
</dbReference>
<dbReference type="PANTHER" id="PTHR48051:SF36">
    <property type="entry name" value="CASPASE FAMILY P20 DOMAIN-CONTAINING PROTEIN"/>
    <property type="match status" value="1"/>
</dbReference>
<keyword evidence="2" id="KW-0677">Repeat</keyword>
<dbReference type="GeneID" id="19882873"/>
<dbReference type="VEuPathDB" id="MicrosporidiaDB:VICG_02163"/>
<feature type="signal peptide" evidence="4">
    <location>
        <begin position="1"/>
        <end position="28"/>
    </location>
</feature>
<reference evidence="7" key="1">
    <citation type="submission" date="2011-05" db="EMBL/GenBank/DDBJ databases">
        <title>The genome sequence of Vittaforma corneae strain ATCC 50505.</title>
        <authorList>
            <consortium name="The Broad Institute Genome Sequencing Platform"/>
            <person name="Cuomo C."/>
            <person name="Didier E."/>
            <person name="Bowers L."/>
            <person name="Young S.K."/>
            <person name="Zeng Q."/>
            <person name="Gargeya S."/>
            <person name="Fitzgerald M."/>
            <person name="Haas B."/>
            <person name="Abouelleil A."/>
            <person name="Alvarado L."/>
            <person name="Arachchi H.M."/>
            <person name="Berlin A."/>
            <person name="Chapman S.B."/>
            <person name="Gearin G."/>
            <person name="Goldberg J."/>
            <person name="Griggs A."/>
            <person name="Gujja S."/>
            <person name="Hansen M."/>
            <person name="Heiman D."/>
            <person name="Howarth C."/>
            <person name="Larimer J."/>
            <person name="Lui A."/>
            <person name="MacDonald P.J.P."/>
            <person name="McCowen C."/>
            <person name="Montmayeur A."/>
            <person name="Murphy C."/>
            <person name="Neiman D."/>
            <person name="Pearson M."/>
            <person name="Priest M."/>
            <person name="Roberts A."/>
            <person name="Saif S."/>
            <person name="Shea T."/>
            <person name="Sisk P."/>
            <person name="Stolte C."/>
            <person name="Sykes S."/>
            <person name="Wortman J."/>
            <person name="Nusbaum C."/>
            <person name="Birren B."/>
        </authorList>
    </citation>
    <scope>NUCLEOTIDE SEQUENCE [LARGE SCALE GENOMIC DNA]</scope>
    <source>
        <strain evidence="7">ATCC 50505</strain>
    </source>
</reference>
<dbReference type="InterPro" id="IPR001611">
    <property type="entry name" value="Leu-rich_rpt"/>
</dbReference>
<dbReference type="RefSeq" id="XP_007605608.1">
    <property type="nucleotide sequence ID" value="XM_007605546.1"/>
</dbReference>